<feature type="compositionally biased region" description="Basic and acidic residues" evidence="2">
    <location>
        <begin position="64"/>
        <end position="81"/>
    </location>
</feature>
<feature type="coiled-coil region" evidence="1">
    <location>
        <begin position="581"/>
        <end position="626"/>
    </location>
</feature>
<keyword evidence="3" id="KW-1133">Transmembrane helix</keyword>
<keyword evidence="3" id="KW-0812">Transmembrane</keyword>
<dbReference type="OrthoDB" id="434825at2759"/>
<evidence type="ECO:0000256" key="3">
    <source>
        <dbReference type="SAM" id="Phobius"/>
    </source>
</evidence>
<feature type="compositionally biased region" description="Basic residues" evidence="2">
    <location>
        <begin position="704"/>
        <end position="713"/>
    </location>
</feature>
<keyword evidence="3" id="KW-0472">Membrane</keyword>
<dbReference type="Proteomes" id="UP000186817">
    <property type="component" value="Unassembled WGS sequence"/>
</dbReference>
<comment type="caution">
    <text evidence="4">The sequence shown here is derived from an EMBL/GenBank/DDBJ whole genome shotgun (WGS) entry which is preliminary data.</text>
</comment>
<evidence type="ECO:0000313" key="4">
    <source>
        <dbReference type="EMBL" id="OLQ02591.1"/>
    </source>
</evidence>
<protein>
    <submittedName>
        <fullName evidence="4">Uncharacterized protein</fullName>
    </submittedName>
</protein>
<name>A0A1Q9E593_SYMMI</name>
<evidence type="ECO:0000313" key="5">
    <source>
        <dbReference type="Proteomes" id="UP000186817"/>
    </source>
</evidence>
<gene>
    <name evidence="4" type="ORF">AK812_SmicGene14573</name>
</gene>
<feature type="compositionally biased region" description="Basic and acidic residues" evidence="2">
    <location>
        <begin position="397"/>
        <end position="408"/>
    </location>
</feature>
<feature type="region of interest" description="Disordered" evidence="2">
    <location>
        <begin position="528"/>
        <end position="574"/>
    </location>
</feature>
<keyword evidence="1" id="KW-0175">Coiled coil</keyword>
<feature type="transmembrane region" description="Helical" evidence="3">
    <location>
        <begin position="122"/>
        <end position="141"/>
    </location>
</feature>
<dbReference type="EMBL" id="LSRX01000261">
    <property type="protein sequence ID" value="OLQ02591.1"/>
    <property type="molecule type" value="Genomic_DNA"/>
</dbReference>
<feature type="compositionally biased region" description="Basic and acidic residues" evidence="2">
    <location>
        <begin position="556"/>
        <end position="565"/>
    </location>
</feature>
<reference evidence="4 5" key="1">
    <citation type="submission" date="2016-02" db="EMBL/GenBank/DDBJ databases">
        <title>Genome analysis of coral dinoflagellate symbionts highlights evolutionary adaptations to a symbiotic lifestyle.</title>
        <authorList>
            <person name="Aranda M."/>
            <person name="Li Y."/>
            <person name="Liew Y.J."/>
            <person name="Baumgarten S."/>
            <person name="Simakov O."/>
            <person name="Wilson M."/>
            <person name="Piel J."/>
            <person name="Ashoor H."/>
            <person name="Bougouffa S."/>
            <person name="Bajic V.B."/>
            <person name="Ryu T."/>
            <person name="Ravasi T."/>
            <person name="Bayer T."/>
            <person name="Micklem G."/>
            <person name="Kim H."/>
            <person name="Bhak J."/>
            <person name="Lajeunesse T.C."/>
            <person name="Voolstra C.R."/>
        </authorList>
    </citation>
    <scope>NUCLEOTIDE SEQUENCE [LARGE SCALE GENOMIC DNA]</scope>
    <source>
        <strain evidence="4 5">CCMP2467</strain>
    </source>
</reference>
<accession>A0A1Q9E593</accession>
<feature type="compositionally biased region" description="Basic and acidic residues" evidence="2">
    <location>
        <begin position="378"/>
        <end position="390"/>
    </location>
</feature>
<sequence>MQSRPRGAEKGHMPARVRGLLPCALVVAAFVLLGSTVARSFVSAPASNRKTRTLRALPQPGQQTEEKKETEDGGFKMPKPDMRLMNQQSKAGLSVDQDRRGNMWSLEPETRFAEDTDEMLPAAIYFPVIIALTIGSIFFFAKLTNDDPRFGGSFGDDASPSPCGTRIALLGSVRGQQALLVADVAQLLVSCRGEAPVARLCCLGTAAPLYFDWAPHGPELVLACNENKLARIRADVLNEVEDSVQTLPCCEPAEVLFWQLLHLVDVEFRVLAAAAYSRRSAHRDSLPWKLATWGGGMIAAEDNDIEQVQQEAERHRRAAEQALRRIEEQEKELGQLEDHVAGLEEQLAASQSSAQRQAAELREAQDQVGALERELRELREKGREEPENSGRRKTVRLSKEEMAKEDTAGYRAAEAMEAIKRDHDEAMKAKQGELDKNLRSLTSLQEQHMQLQQYCEELRAASHEIQGYLETAESENIKLHGEIEELREVMEAHHLQKALKTVCEKRGSLQLAIFAESDSLAHELLQMEEPQENQQQEGEAPMQKTRSVSIAEEEEAPKPRREAATRRRSSSVGASKLAALQEEYEEKFESQSQQLQVALQNKERIEKEKQEAIDSLQKQIEELKGKVGDGGGDALAGLFKMMSRIKDLTTEASDAVLLGFAPPEEAAVAFQATRQADPSAEAHRAEQALRFRSKSAASDVRSRLQGRRQRKAQVKSLDSLPGTVIQGQISFRAPQWLPWPDAAEGRWLVPTDAPQTGRVSLALVDPATGRSDTVCESLAPEAHFTATPSGWVAWCGLHDNRGHGGVFARRVLPSMGPPISVFAHANRVEGMSWGGDRLALLIHAPNCLVWAVWDPVEAAKTGNGLYVAPQGFIPGRSFSGRVLPFFDQFERRVDYWNPGHDALVYADFNAEVWVQPFPRPPEPHAQEEVHPLQSLAGAQQLCLAPPRRRIAADKGACVLLDDLAGVFDVPLTKEMHLVQAEELIEANRHLKAPFHFGFARPLPGSEGCKQGTGSSLNGRAAHMALISPRGYEPVPEGSFCSEDHLLGGDGSPGRLKYVGHGRGAFAKVDDVKFVGEGRGDYDVVQEGSWWRRCLCWTCCVCLLISLLIAAITASRQFYQHAMDAGMPRYSCYTSDGNLPPPNARMIHTWSVPHRIWCCDNVGVGCETSTSLTTTPVPTTWIMVPVPDFHEGFLAPHAQAAQGGPPVVPFAMQFHCHVGIPDAWSSTQKAFCCERVQIGCPTPQPPPVPPEPDCADG</sequence>
<keyword evidence="5" id="KW-1185">Reference proteome</keyword>
<dbReference type="AlphaFoldDB" id="A0A1Q9E593"/>
<feature type="coiled-coil region" evidence="1">
    <location>
        <begin position="441"/>
        <end position="489"/>
    </location>
</feature>
<feature type="region of interest" description="Disordered" evidence="2">
    <location>
        <begin position="48"/>
        <end position="81"/>
    </location>
</feature>
<evidence type="ECO:0000256" key="1">
    <source>
        <dbReference type="SAM" id="Coils"/>
    </source>
</evidence>
<feature type="compositionally biased region" description="Low complexity" evidence="2">
    <location>
        <begin position="346"/>
        <end position="358"/>
    </location>
</feature>
<organism evidence="4 5">
    <name type="scientific">Symbiodinium microadriaticum</name>
    <name type="common">Dinoflagellate</name>
    <name type="synonym">Zooxanthella microadriatica</name>
    <dbReference type="NCBI Taxonomy" id="2951"/>
    <lineage>
        <taxon>Eukaryota</taxon>
        <taxon>Sar</taxon>
        <taxon>Alveolata</taxon>
        <taxon>Dinophyceae</taxon>
        <taxon>Suessiales</taxon>
        <taxon>Symbiodiniaceae</taxon>
        <taxon>Symbiodinium</taxon>
    </lineage>
</organism>
<feature type="region of interest" description="Disordered" evidence="2">
    <location>
        <begin position="692"/>
        <end position="715"/>
    </location>
</feature>
<evidence type="ECO:0000256" key="2">
    <source>
        <dbReference type="SAM" id="MobiDB-lite"/>
    </source>
</evidence>
<feature type="region of interest" description="Disordered" evidence="2">
    <location>
        <begin position="378"/>
        <end position="409"/>
    </location>
</feature>
<feature type="region of interest" description="Disordered" evidence="2">
    <location>
        <begin position="346"/>
        <end position="365"/>
    </location>
</feature>
<proteinExistence type="predicted"/>